<dbReference type="PANTHER" id="PTHR43335:SF8">
    <property type="entry name" value="ABC TRANSPORTER, ATP-BINDING PROTEIN"/>
    <property type="match status" value="1"/>
</dbReference>
<dbReference type="RefSeq" id="WP_185143961.1">
    <property type="nucleotide sequence ID" value="NZ_JACJVP010000027.1"/>
</dbReference>
<keyword evidence="2" id="KW-0813">Transport</keyword>
<evidence type="ECO:0000259" key="5">
    <source>
        <dbReference type="PROSITE" id="PS50893"/>
    </source>
</evidence>
<keyword evidence="7" id="KW-1185">Reference proteome</keyword>
<dbReference type="Gene3D" id="3.40.50.300">
    <property type="entry name" value="P-loop containing nucleotide triphosphate hydrolases"/>
    <property type="match status" value="1"/>
</dbReference>
<accession>A0A7X0RS05</accession>
<dbReference type="InterPro" id="IPR003593">
    <property type="entry name" value="AAA+_ATPase"/>
</dbReference>
<feature type="domain" description="ABC transporter" evidence="5">
    <location>
        <begin position="6"/>
        <end position="234"/>
    </location>
</feature>
<evidence type="ECO:0000256" key="3">
    <source>
        <dbReference type="ARBA" id="ARBA00022741"/>
    </source>
</evidence>
<evidence type="ECO:0000256" key="2">
    <source>
        <dbReference type="ARBA" id="ARBA00022448"/>
    </source>
</evidence>
<keyword evidence="3" id="KW-0547">Nucleotide-binding</keyword>
<evidence type="ECO:0000256" key="1">
    <source>
        <dbReference type="ARBA" id="ARBA00005417"/>
    </source>
</evidence>
<keyword evidence="4 6" id="KW-0067">ATP-binding</keyword>
<sequence>MSETVLRARQLTKRYNRHLALDRIDLTVRKGSIYGFIGQNGAGKSTLMRIAAGLAHPTSGSVELFGASEGAKLVTARRRIGTTIETPALFPHLSATENLEIYRLQQGIRNRSRIRETLSLVGLADTGSKKSAEFSMGMKQRLGLAIALMSEPDMLILDEPTNGLDPLGVVELRELLRGLNRETGLTILISSHILSELDQMATDYGFIHQGRMLEQLSASELQTKCRQYLHIKVDNPELALSVIRKGLLSAEYELEPDGSIRLYGGFKRAGSVSSLLFSAGLEIEQFTPVGEQLERYFSRLIGGAAYA</sequence>
<dbReference type="InterPro" id="IPR027417">
    <property type="entry name" value="P-loop_NTPase"/>
</dbReference>
<dbReference type="InterPro" id="IPR003439">
    <property type="entry name" value="ABC_transporter-like_ATP-bd"/>
</dbReference>
<dbReference type="SMART" id="SM00382">
    <property type="entry name" value="AAA"/>
    <property type="match status" value="1"/>
</dbReference>
<name>A0A7X0RS05_9BACL</name>
<dbReference type="PANTHER" id="PTHR43335">
    <property type="entry name" value="ABC TRANSPORTER, ATP-BINDING PROTEIN"/>
    <property type="match status" value="1"/>
</dbReference>
<dbReference type="AlphaFoldDB" id="A0A7X0RS05"/>
<dbReference type="PROSITE" id="PS50893">
    <property type="entry name" value="ABC_TRANSPORTER_2"/>
    <property type="match status" value="1"/>
</dbReference>
<organism evidence="6 7">
    <name type="scientific">Cohnella nanjingensis</name>
    <dbReference type="NCBI Taxonomy" id="1387779"/>
    <lineage>
        <taxon>Bacteria</taxon>
        <taxon>Bacillati</taxon>
        <taxon>Bacillota</taxon>
        <taxon>Bacilli</taxon>
        <taxon>Bacillales</taxon>
        <taxon>Paenibacillaceae</taxon>
        <taxon>Cohnella</taxon>
    </lineage>
</organism>
<dbReference type="SUPFAM" id="SSF52540">
    <property type="entry name" value="P-loop containing nucleoside triphosphate hydrolases"/>
    <property type="match status" value="1"/>
</dbReference>
<dbReference type="Pfam" id="PF00005">
    <property type="entry name" value="ABC_tran"/>
    <property type="match status" value="1"/>
</dbReference>
<dbReference type="GO" id="GO:0016887">
    <property type="term" value="F:ATP hydrolysis activity"/>
    <property type="evidence" value="ECO:0007669"/>
    <property type="project" value="InterPro"/>
</dbReference>
<comment type="similarity">
    <text evidence="1">Belongs to the ABC transporter superfamily.</text>
</comment>
<evidence type="ECO:0000256" key="4">
    <source>
        <dbReference type="ARBA" id="ARBA00022840"/>
    </source>
</evidence>
<dbReference type="EMBL" id="JACJVP010000027">
    <property type="protein sequence ID" value="MBB6672485.1"/>
    <property type="molecule type" value="Genomic_DNA"/>
</dbReference>
<dbReference type="Proteomes" id="UP000547209">
    <property type="component" value="Unassembled WGS sequence"/>
</dbReference>
<evidence type="ECO:0000313" key="6">
    <source>
        <dbReference type="EMBL" id="MBB6672485.1"/>
    </source>
</evidence>
<proteinExistence type="inferred from homology"/>
<gene>
    <name evidence="6" type="ORF">H7C19_17535</name>
</gene>
<dbReference type="GO" id="GO:0005524">
    <property type="term" value="F:ATP binding"/>
    <property type="evidence" value="ECO:0007669"/>
    <property type="project" value="UniProtKB-KW"/>
</dbReference>
<reference evidence="6 7" key="1">
    <citation type="submission" date="2020-08" db="EMBL/GenBank/DDBJ databases">
        <title>Cohnella phylogeny.</title>
        <authorList>
            <person name="Dunlap C."/>
        </authorList>
    </citation>
    <scope>NUCLEOTIDE SEQUENCE [LARGE SCALE GENOMIC DNA]</scope>
    <source>
        <strain evidence="6 7">DSM 28246</strain>
    </source>
</reference>
<protein>
    <submittedName>
        <fullName evidence="6">ATP-binding cassette domain-containing protein</fullName>
    </submittedName>
</protein>
<comment type="caution">
    <text evidence="6">The sequence shown here is derived from an EMBL/GenBank/DDBJ whole genome shotgun (WGS) entry which is preliminary data.</text>
</comment>
<evidence type="ECO:0000313" key="7">
    <source>
        <dbReference type="Proteomes" id="UP000547209"/>
    </source>
</evidence>